<dbReference type="Proteomes" id="UP000652761">
    <property type="component" value="Unassembled WGS sequence"/>
</dbReference>
<dbReference type="AlphaFoldDB" id="A0A843WMF8"/>
<feature type="non-terminal residue" evidence="2">
    <location>
        <position position="1"/>
    </location>
</feature>
<proteinExistence type="predicted"/>
<evidence type="ECO:0000256" key="1">
    <source>
        <dbReference type="SAM" id="MobiDB-lite"/>
    </source>
</evidence>
<gene>
    <name evidence="2" type="ORF">Taro_045564</name>
</gene>
<feature type="region of interest" description="Disordered" evidence="1">
    <location>
        <begin position="119"/>
        <end position="218"/>
    </location>
</feature>
<name>A0A843WMF8_COLES</name>
<comment type="caution">
    <text evidence="2">The sequence shown here is derived from an EMBL/GenBank/DDBJ whole genome shotgun (WGS) entry which is preliminary data.</text>
</comment>
<dbReference type="EMBL" id="NMUH01005389">
    <property type="protein sequence ID" value="MQM12643.1"/>
    <property type="molecule type" value="Genomic_DNA"/>
</dbReference>
<evidence type="ECO:0000313" key="2">
    <source>
        <dbReference type="EMBL" id="MQM12643.1"/>
    </source>
</evidence>
<feature type="region of interest" description="Disordered" evidence="1">
    <location>
        <begin position="1"/>
        <end position="30"/>
    </location>
</feature>
<sequence length="284" mass="30354">ISGFKQAPSGKFAQEATKSPGINHGLPTRTPEINGFEFACQLGTTRSMTFKSPVNSGNTHPGQPKLDVRTHVQDHARCGRVRKSQMHVLSENGVKRTRNGRKTHVGCSSNARGHVCVPGCTPAGPGKVRPRQTRQGDTPAGPGRGTPRQTSPGLAGLLRWSGGPPGLGMSARTPAEPHTPAEPLAKTPINRGAGPSFGPPASRGAKLSRGDPRLRDFSSPTLARRSRVPAKLEAVWRSRILSRRSSGEIRPCGMENGKDSLTVRASRLIRWSGTHVASMKLSWV</sequence>
<keyword evidence="3" id="KW-1185">Reference proteome</keyword>
<organism evidence="2 3">
    <name type="scientific">Colocasia esculenta</name>
    <name type="common">Wild taro</name>
    <name type="synonym">Arum esculentum</name>
    <dbReference type="NCBI Taxonomy" id="4460"/>
    <lineage>
        <taxon>Eukaryota</taxon>
        <taxon>Viridiplantae</taxon>
        <taxon>Streptophyta</taxon>
        <taxon>Embryophyta</taxon>
        <taxon>Tracheophyta</taxon>
        <taxon>Spermatophyta</taxon>
        <taxon>Magnoliopsida</taxon>
        <taxon>Liliopsida</taxon>
        <taxon>Araceae</taxon>
        <taxon>Aroideae</taxon>
        <taxon>Colocasieae</taxon>
        <taxon>Colocasia</taxon>
    </lineage>
</organism>
<feature type="non-terminal residue" evidence="2">
    <location>
        <position position="284"/>
    </location>
</feature>
<accession>A0A843WMF8</accession>
<evidence type="ECO:0000313" key="3">
    <source>
        <dbReference type="Proteomes" id="UP000652761"/>
    </source>
</evidence>
<reference evidence="2" key="1">
    <citation type="submission" date="2017-07" db="EMBL/GenBank/DDBJ databases">
        <title>Taro Niue Genome Assembly and Annotation.</title>
        <authorList>
            <person name="Atibalentja N."/>
            <person name="Keating K."/>
            <person name="Fields C.J."/>
        </authorList>
    </citation>
    <scope>NUCLEOTIDE SEQUENCE</scope>
    <source>
        <strain evidence="2">Niue_2</strain>
        <tissue evidence="2">Leaf</tissue>
    </source>
</reference>
<protein>
    <submittedName>
        <fullName evidence="2">Uncharacterized protein</fullName>
    </submittedName>
</protein>